<name>A0A068NWC1_FIMGI</name>
<keyword evidence="1" id="KW-0472">Membrane</keyword>
<dbReference type="AlphaFoldDB" id="A0A068NWC1"/>
<proteinExistence type="predicted"/>
<dbReference type="EMBL" id="CP007139">
    <property type="protein sequence ID" value="AIE85904.1"/>
    <property type="molecule type" value="Genomic_DNA"/>
</dbReference>
<evidence type="ECO:0000313" key="3">
    <source>
        <dbReference type="Proteomes" id="UP000027982"/>
    </source>
</evidence>
<dbReference type="HOGENOM" id="CLU_777900_0_0_0"/>
<keyword evidence="1" id="KW-0812">Transmembrane</keyword>
<evidence type="ECO:0000256" key="1">
    <source>
        <dbReference type="SAM" id="Phobius"/>
    </source>
</evidence>
<keyword evidence="1" id="KW-1133">Transmembrane helix</keyword>
<reference evidence="2 3" key="1">
    <citation type="journal article" date="2014" name="PLoS ONE">
        <title>The first complete genome sequence of the class fimbriimonadia in the phylum armatimonadetes.</title>
        <authorList>
            <person name="Hu Z.Y."/>
            <person name="Wang Y.Z."/>
            <person name="Im W.T."/>
            <person name="Wang S.Y."/>
            <person name="Zhao G.P."/>
            <person name="Zheng H.J."/>
            <person name="Quan Z.X."/>
        </authorList>
    </citation>
    <scope>NUCLEOTIDE SEQUENCE [LARGE SCALE GENOMIC DNA]</scope>
    <source>
        <strain evidence="2">Gsoil 348</strain>
    </source>
</reference>
<accession>A0A068NWC1</accession>
<dbReference type="STRING" id="661478.OP10G_2536"/>
<gene>
    <name evidence="2" type="ORF">OP10G_2536</name>
</gene>
<keyword evidence="3" id="KW-1185">Reference proteome</keyword>
<protein>
    <submittedName>
        <fullName evidence="2">Uncharacterized protein</fullName>
    </submittedName>
</protein>
<sequence>MISKPFSIARGPITIVVGLGLLGSSSLSAAQSYVYRTTLTVLPKPDYNVDKAVEALMKSVSEQDPMNPEEAAENRKLLRPQFQRQKDGFTTTGRTVLSVGKWGRYVETIAPSLSTGKSQTVAYLVKDDQTFSKPLTQDEAGHVAKGDMGNGLNNPADAIFLGGIPIPGKQISSKIVDGELHQYQDISVKAGSPIWIDLRLDQAGHYLLGGNLYMQSGGGDHRVLMATYVVKDADKQGRPERVEVLRYMGKRPKQRELYELEKVDQSKDWSYHDVLANGVKIVDSRLGSDTKYQVYYRLQDNLPSMVDLEKLQKAQVTGGGRGNQNWGTYAVVGAGLLLVGSGLALQIRRRRPHKST</sequence>
<evidence type="ECO:0000313" key="2">
    <source>
        <dbReference type="EMBL" id="AIE85904.1"/>
    </source>
</evidence>
<organism evidence="2 3">
    <name type="scientific">Fimbriimonas ginsengisoli Gsoil 348</name>
    <dbReference type="NCBI Taxonomy" id="661478"/>
    <lineage>
        <taxon>Bacteria</taxon>
        <taxon>Bacillati</taxon>
        <taxon>Armatimonadota</taxon>
        <taxon>Fimbriimonadia</taxon>
        <taxon>Fimbriimonadales</taxon>
        <taxon>Fimbriimonadaceae</taxon>
        <taxon>Fimbriimonas</taxon>
    </lineage>
</organism>
<dbReference type="KEGG" id="fgi:OP10G_2536"/>
<dbReference type="Proteomes" id="UP000027982">
    <property type="component" value="Chromosome"/>
</dbReference>
<feature type="transmembrane region" description="Helical" evidence="1">
    <location>
        <begin position="326"/>
        <end position="345"/>
    </location>
</feature>